<dbReference type="AlphaFoldDB" id="A0A9R1UK06"/>
<evidence type="ECO:0000313" key="2">
    <source>
        <dbReference type="Proteomes" id="UP000235145"/>
    </source>
</evidence>
<keyword evidence="2" id="KW-1185">Reference proteome</keyword>
<accession>A0A9R1UK06</accession>
<gene>
    <name evidence="1" type="ORF">LSAT_V11C900493210</name>
</gene>
<dbReference type="InterPro" id="IPR045249">
    <property type="entry name" value="HARBI1-like"/>
</dbReference>
<sequence length="168" mass="19471">MFLHVLAHNEKNRIIVERFKRSGETVSIFQMRYVDYIKSSTRNLCRYPMTKPTRGGVGLRALDGTYIKVNVLAWKRKPYGTRKGEICTNVPGVCSRDLQFTYVLAGLTKYVESIVGTYYLCDAGYTSGDGFLTPYHRQCYHLNDWTRPPTNAKELYNMRYSSERNVIE</sequence>
<name>A0A9R1UK06_LACSA</name>
<evidence type="ECO:0008006" key="3">
    <source>
        <dbReference type="Google" id="ProtNLM"/>
    </source>
</evidence>
<proteinExistence type="predicted"/>
<reference evidence="1 2" key="1">
    <citation type="journal article" date="2017" name="Nat. Commun.">
        <title>Genome assembly with in vitro proximity ligation data and whole-genome triplication in lettuce.</title>
        <authorList>
            <person name="Reyes-Chin-Wo S."/>
            <person name="Wang Z."/>
            <person name="Yang X."/>
            <person name="Kozik A."/>
            <person name="Arikit S."/>
            <person name="Song C."/>
            <person name="Xia L."/>
            <person name="Froenicke L."/>
            <person name="Lavelle D.O."/>
            <person name="Truco M.J."/>
            <person name="Xia R."/>
            <person name="Zhu S."/>
            <person name="Xu C."/>
            <person name="Xu H."/>
            <person name="Xu X."/>
            <person name="Cox K."/>
            <person name="Korf I."/>
            <person name="Meyers B.C."/>
            <person name="Michelmore R.W."/>
        </authorList>
    </citation>
    <scope>NUCLEOTIDE SEQUENCE [LARGE SCALE GENOMIC DNA]</scope>
    <source>
        <strain evidence="2">cv. Salinas</strain>
        <tissue evidence="1">Seedlings</tissue>
    </source>
</reference>
<dbReference type="PANTHER" id="PTHR22930">
    <property type="match status" value="1"/>
</dbReference>
<comment type="caution">
    <text evidence="1">The sequence shown here is derived from an EMBL/GenBank/DDBJ whole genome shotgun (WGS) entry which is preliminary data.</text>
</comment>
<protein>
    <recommendedName>
        <fullName evidence="3">DDE Tnp4 domain-containing protein</fullName>
    </recommendedName>
</protein>
<dbReference type="Proteomes" id="UP000235145">
    <property type="component" value="Unassembled WGS sequence"/>
</dbReference>
<organism evidence="1 2">
    <name type="scientific">Lactuca sativa</name>
    <name type="common">Garden lettuce</name>
    <dbReference type="NCBI Taxonomy" id="4236"/>
    <lineage>
        <taxon>Eukaryota</taxon>
        <taxon>Viridiplantae</taxon>
        <taxon>Streptophyta</taxon>
        <taxon>Embryophyta</taxon>
        <taxon>Tracheophyta</taxon>
        <taxon>Spermatophyta</taxon>
        <taxon>Magnoliopsida</taxon>
        <taxon>eudicotyledons</taxon>
        <taxon>Gunneridae</taxon>
        <taxon>Pentapetalae</taxon>
        <taxon>asterids</taxon>
        <taxon>campanulids</taxon>
        <taxon>Asterales</taxon>
        <taxon>Asteraceae</taxon>
        <taxon>Cichorioideae</taxon>
        <taxon>Cichorieae</taxon>
        <taxon>Lactucinae</taxon>
        <taxon>Lactuca</taxon>
    </lineage>
</organism>
<dbReference type="PANTHER" id="PTHR22930:SF281">
    <property type="entry name" value="NUCLEASE"/>
    <property type="match status" value="1"/>
</dbReference>
<dbReference type="EMBL" id="NBSK02000009">
    <property type="protein sequence ID" value="KAJ0188403.1"/>
    <property type="molecule type" value="Genomic_DNA"/>
</dbReference>
<evidence type="ECO:0000313" key="1">
    <source>
        <dbReference type="EMBL" id="KAJ0188403.1"/>
    </source>
</evidence>